<evidence type="ECO:0000259" key="2">
    <source>
        <dbReference type="Pfam" id="PF18299"/>
    </source>
</evidence>
<feature type="domain" description="ATP-grasp" evidence="2">
    <location>
        <begin position="87"/>
        <end position="248"/>
    </location>
</feature>
<dbReference type="EMBL" id="JBHSBB010000014">
    <property type="protein sequence ID" value="MFC4033927.1"/>
    <property type="molecule type" value="Genomic_DNA"/>
</dbReference>
<reference evidence="4" key="1">
    <citation type="journal article" date="2019" name="Int. J. Syst. Evol. Microbiol.">
        <title>The Global Catalogue of Microorganisms (GCM) 10K type strain sequencing project: providing services to taxonomists for standard genome sequencing and annotation.</title>
        <authorList>
            <consortium name="The Broad Institute Genomics Platform"/>
            <consortium name="The Broad Institute Genome Sequencing Center for Infectious Disease"/>
            <person name="Wu L."/>
            <person name="Ma J."/>
        </authorList>
    </citation>
    <scope>NUCLEOTIDE SEQUENCE [LARGE SCALE GENOMIC DNA]</scope>
    <source>
        <strain evidence="4">CGMCC 4.7237</strain>
    </source>
</reference>
<dbReference type="InterPro" id="IPR041261">
    <property type="entry name" value="R2K_2"/>
</dbReference>
<evidence type="ECO:0000256" key="1">
    <source>
        <dbReference type="SAM" id="MobiDB-lite"/>
    </source>
</evidence>
<protein>
    <submittedName>
        <fullName evidence="3">ATP-grasp domain-containing protein</fullName>
    </submittedName>
</protein>
<feature type="compositionally biased region" description="Basic and acidic residues" evidence="1">
    <location>
        <begin position="276"/>
        <end position="286"/>
    </location>
</feature>
<dbReference type="RefSeq" id="WP_386431220.1">
    <property type="nucleotide sequence ID" value="NZ_JBHSBB010000014.1"/>
</dbReference>
<evidence type="ECO:0000313" key="4">
    <source>
        <dbReference type="Proteomes" id="UP001595765"/>
    </source>
</evidence>
<sequence length="286" mass="30905">MTGDAGAAVLLTSRQRTTTTALLADAAARRGMDVHVPSDSGPVEEPAAGRPAHWYGGPLAADRIAGRFDLGLLEPPDDWLVRLPEEFSGRRIELTSLSEAWAARTPVFVKPPSDKSFPAAVYADGSRLPRGGADIGPDTPVLVSEVVTFAVEYRLFLLDRRIATASRYAVHGRLDTAPLHQDVHERDVRAFTERLLAACGQDLPSAVLVDIGLLQDPDTGREGWAAVEATMPWFANGYAADPDRVLDVVIGATGPRQRFSHQDRPFLRRAPAPGGPRDRHGTPGQR</sequence>
<proteinExistence type="predicted"/>
<feature type="region of interest" description="Disordered" evidence="1">
    <location>
        <begin position="257"/>
        <end position="286"/>
    </location>
</feature>
<gene>
    <name evidence="3" type="ORF">ACFO3J_20935</name>
</gene>
<dbReference type="Proteomes" id="UP001595765">
    <property type="component" value="Unassembled WGS sequence"/>
</dbReference>
<comment type="caution">
    <text evidence="3">The sequence shown here is derived from an EMBL/GenBank/DDBJ whole genome shotgun (WGS) entry which is preliminary data.</text>
</comment>
<organism evidence="3 4">
    <name type="scientific">Streptomyces polygonati</name>
    <dbReference type="NCBI Taxonomy" id="1617087"/>
    <lineage>
        <taxon>Bacteria</taxon>
        <taxon>Bacillati</taxon>
        <taxon>Actinomycetota</taxon>
        <taxon>Actinomycetes</taxon>
        <taxon>Kitasatosporales</taxon>
        <taxon>Streptomycetaceae</taxon>
        <taxon>Streptomyces</taxon>
    </lineage>
</organism>
<dbReference type="Pfam" id="PF18299">
    <property type="entry name" value="R2K_2"/>
    <property type="match status" value="1"/>
</dbReference>
<keyword evidence="4" id="KW-1185">Reference proteome</keyword>
<evidence type="ECO:0000313" key="3">
    <source>
        <dbReference type="EMBL" id="MFC4033927.1"/>
    </source>
</evidence>
<name>A0ABV8HS11_9ACTN</name>
<accession>A0ABV8HS11</accession>